<evidence type="ECO:0000313" key="2">
    <source>
        <dbReference type="Proteomes" id="UP000267623"/>
    </source>
</evidence>
<reference evidence="2" key="2">
    <citation type="submission" date="2018-11" db="EMBL/GenBank/DDBJ databases">
        <title>Proposal to divide the Flavobacteriaceae and reorganize its genera based on Amino Acid Identity values calculated from whole genome sequences.</title>
        <authorList>
            <person name="Nicholson A.C."/>
            <person name="Gulvik C.A."/>
            <person name="Whitney A.M."/>
            <person name="Humrighouse B.W."/>
            <person name="Bell M."/>
            <person name="Holmes B."/>
            <person name="Steigerwalt A."/>
            <person name="Villarma A."/>
            <person name="Sheth M."/>
            <person name="Batra D."/>
            <person name="Pryor J."/>
            <person name="Bernardet J.-F."/>
            <person name="Hugo C."/>
            <person name="Kampfer P."/>
            <person name="Newman J."/>
            <person name="Mcquiston J."/>
        </authorList>
    </citation>
    <scope>NUCLEOTIDE SEQUENCE [LARGE SCALE GENOMIC DNA]</scope>
    <source>
        <strain evidence="2">DSM 22165</strain>
    </source>
</reference>
<dbReference type="EMBL" id="RJTU01000011">
    <property type="protein sequence ID" value="ROI14811.1"/>
    <property type="molecule type" value="Genomic_DNA"/>
</dbReference>
<reference evidence="2" key="1">
    <citation type="submission" date="2018-11" db="EMBL/GenBank/DDBJ databases">
        <title>Proposal to divide the Flavobacteriaceae and reorganize its genera based on Amino Acid Identity values calculated from whole genome sequences.</title>
        <authorList>
            <person name="Nicholson A.C."/>
            <person name="Gulvik C.A."/>
            <person name="Whitney A.M."/>
            <person name="Humrighouse B.W."/>
            <person name="Bell M."/>
            <person name="Holmes B."/>
            <person name="Steigerwalt A."/>
            <person name="Villarma A."/>
            <person name="Sheth M."/>
            <person name="Batra D."/>
            <person name="Pryor J."/>
            <person name="Bernardet J.-F."/>
            <person name="Hugo C."/>
            <person name="Kampfer P."/>
            <person name="Newman J."/>
            <person name="Mcquiston J.R."/>
        </authorList>
    </citation>
    <scope>NUCLEOTIDE SEQUENCE [LARGE SCALE GENOMIC DNA]</scope>
    <source>
        <strain evidence="2">DSM 22165</strain>
    </source>
</reference>
<accession>A0A3N0XDD4</accession>
<dbReference type="AlphaFoldDB" id="A0A3N0XDD4"/>
<sequence length="84" mass="9792">MITYNGSLAIDLNNVKSIYIEYLKPGGNLVFELNNFILTVENPETGELELRSFPNEAVKYYFDSSDVLHAYFEEWVGYWKDSKK</sequence>
<comment type="caution">
    <text evidence="1">The sequence shown here is derived from an EMBL/GenBank/DDBJ whole genome shotgun (WGS) entry which is preliminary data.</text>
</comment>
<organism evidence="1 2">
    <name type="scientific">Epilithonimonas hominis</name>
    <dbReference type="NCBI Taxonomy" id="420404"/>
    <lineage>
        <taxon>Bacteria</taxon>
        <taxon>Pseudomonadati</taxon>
        <taxon>Bacteroidota</taxon>
        <taxon>Flavobacteriia</taxon>
        <taxon>Flavobacteriales</taxon>
        <taxon>Weeksellaceae</taxon>
        <taxon>Chryseobacterium group</taxon>
        <taxon>Epilithonimonas</taxon>
    </lineage>
</organism>
<evidence type="ECO:0000313" key="1">
    <source>
        <dbReference type="EMBL" id="ROI14811.1"/>
    </source>
</evidence>
<dbReference type="RefSeq" id="WP_123280315.1">
    <property type="nucleotide sequence ID" value="NZ_DAMDRQ010000153.1"/>
</dbReference>
<dbReference type="Proteomes" id="UP000267623">
    <property type="component" value="Unassembled WGS sequence"/>
</dbReference>
<name>A0A3N0XDD4_9FLAO</name>
<protein>
    <submittedName>
        <fullName evidence="1">Uncharacterized protein</fullName>
    </submittedName>
</protein>
<gene>
    <name evidence="1" type="ORF">EGH73_01200</name>
</gene>
<proteinExistence type="predicted"/>